<reference evidence="5 6" key="1">
    <citation type="journal article" date="2019" name="Sci. Rep.">
        <title>Orb-weaving spider Araneus ventricosus genome elucidates the spidroin gene catalogue.</title>
        <authorList>
            <person name="Kono N."/>
            <person name="Nakamura H."/>
            <person name="Ohtoshi R."/>
            <person name="Moran D.A.P."/>
            <person name="Shinohara A."/>
            <person name="Yoshida Y."/>
            <person name="Fujiwara M."/>
            <person name="Mori M."/>
            <person name="Tomita M."/>
            <person name="Arakawa K."/>
        </authorList>
    </citation>
    <scope>NUCLEOTIDE SEQUENCE [LARGE SCALE GENOMIC DNA]</scope>
</reference>
<evidence type="ECO:0000256" key="2">
    <source>
        <dbReference type="ARBA" id="ARBA00022833"/>
    </source>
</evidence>
<keyword evidence="1 3" id="KW-0479">Metal-binding</keyword>
<dbReference type="OrthoDB" id="1303017at2759"/>
<evidence type="ECO:0000313" key="5">
    <source>
        <dbReference type="EMBL" id="GBN16712.1"/>
    </source>
</evidence>
<name>A0A4Y2LQ37_ARAVE</name>
<keyword evidence="2" id="KW-0862">Zinc</keyword>
<evidence type="ECO:0000256" key="1">
    <source>
        <dbReference type="ARBA" id="ARBA00022771"/>
    </source>
</evidence>
<keyword evidence="6" id="KW-1185">Reference proteome</keyword>
<organism evidence="5 6">
    <name type="scientific">Araneus ventricosus</name>
    <name type="common">Orbweaver spider</name>
    <name type="synonym">Epeira ventricosa</name>
    <dbReference type="NCBI Taxonomy" id="182803"/>
    <lineage>
        <taxon>Eukaryota</taxon>
        <taxon>Metazoa</taxon>
        <taxon>Ecdysozoa</taxon>
        <taxon>Arthropoda</taxon>
        <taxon>Chelicerata</taxon>
        <taxon>Arachnida</taxon>
        <taxon>Araneae</taxon>
        <taxon>Araneomorphae</taxon>
        <taxon>Entelegynae</taxon>
        <taxon>Araneoidea</taxon>
        <taxon>Araneidae</taxon>
        <taxon>Araneus</taxon>
    </lineage>
</organism>
<dbReference type="GO" id="GO:0008270">
    <property type="term" value="F:zinc ion binding"/>
    <property type="evidence" value="ECO:0007669"/>
    <property type="project" value="UniProtKB-KW"/>
</dbReference>
<evidence type="ECO:0000313" key="6">
    <source>
        <dbReference type="Proteomes" id="UP000499080"/>
    </source>
</evidence>
<proteinExistence type="predicted"/>
<protein>
    <recommendedName>
        <fullName evidence="4">RING-type domain-containing protein</fullName>
    </recommendedName>
</protein>
<keyword evidence="1 3" id="KW-0863">Zinc-finger</keyword>
<dbReference type="Proteomes" id="UP000499080">
    <property type="component" value="Unassembled WGS sequence"/>
</dbReference>
<dbReference type="PROSITE" id="PS50089">
    <property type="entry name" value="ZF_RING_2"/>
    <property type="match status" value="1"/>
</dbReference>
<comment type="caution">
    <text evidence="5">The sequence shown here is derived from an EMBL/GenBank/DDBJ whole genome shotgun (WGS) entry which is preliminary data.</text>
</comment>
<evidence type="ECO:0000256" key="3">
    <source>
        <dbReference type="PROSITE-ProRule" id="PRU00175"/>
    </source>
</evidence>
<dbReference type="EMBL" id="BGPR01006178">
    <property type="protein sequence ID" value="GBN16712.1"/>
    <property type="molecule type" value="Genomic_DNA"/>
</dbReference>
<feature type="domain" description="RING-type" evidence="4">
    <location>
        <begin position="60"/>
        <end position="98"/>
    </location>
</feature>
<evidence type="ECO:0000259" key="4">
    <source>
        <dbReference type="PROSITE" id="PS50089"/>
    </source>
</evidence>
<gene>
    <name evidence="5" type="ORF">AVEN_49356_1</name>
</gene>
<dbReference type="InterPro" id="IPR001841">
    <property type="entry name" value="Znf_RING"/>
</dbReference>
<accession>A0A4Y2LQ37</accession>
<dbReference type="AlphaFoldDB" id="A0A4Y2LQ37"/>
<sequence>MERICIMCGEDEEKDNFIGHLVCPHHVHVRCMKFWASSCCFANRNGQKEIVAQVDQPLVCFKCGDSEDESTKVLLSCLHSYDFQCHLGYQRRLCPGCHGLVGWCFLCL</sequence>